<keyword evidence="2" id="KW-0680">Restriction system</keyword>
<dbReference type="Gene3D" id="3.90.220.20">
    <property type="entry name" value="DNA methylase specificity domains"/>
    <property type="match status" value="2"/>
</dbReference>
<accession>S5DJX3</accession>
<feature type="coiled-coil region" evidence="5">
    <location>
        <begin position="178"/>
        <end position="205"/>
    </location>
</feature>
<dbReference type="EMBL" id="KC811120">
    <property type="protein sequence ID" value="AGQ19049.1"/>
    <property type="molecule type" value="Genomic_DNA"/>
</dbReference>
<evidence type="ECO:0000259" key="6">
    <source>
        <dbReference type="Pfam" id="PF01420"/>
    </source>
</evidence>
<keyword evidence="5" id="KW-0175">Coiled coil</keyword>
<proteinExistence type="inferred from homology"/>
<comment type="similarity">
    <text evidence="1">Belongs to the type-I restriction system S methylase family.</text>
</comment>
<dbReference type="PANTHER" id="PTHR43140">
    <property type="entry name" value="TYPE-1 RESTRICTION ENZYME ECOKI SPECIFICITY PROTEIN"/>
    <property type="match status" value="1"/>
</dbReference>
<dbReference type="Pfam" id="PF01420">
    <property type="entry name" value="Methylase_S"/>
    <property type="match status" value="1"/>
</dbReference>
<evidence type="ECO:0000256" key="4">
    <source>
        <dbReference type="ARBA" id="ARBA00038652"/>
    </source>
</evidence>
<comment type="subunit">
    <text evidence="4">The methyltransferase is composed of M and S polypeptides.</text>
</comment>
<dbReference type="InterPro" id="IPR044946">
    <property type="entry name" value="Restrct_endonuc_typeI_TRD_sf"/>
</dbReference>
<evidence type="ECO:0000313" key="7">
    <source>
        <dbReference type="EMBL" id="AGQ19049.1"/>
    </source>
</evidence>
<dbReference type="PANTHER" id="PTHR43140:SF1">
    <property type="entry name" value="TYPE I RESTRICTION ENZYME ECOKI SPECIFICITY SUBUNIT"/>
    <property type="match status" value="1"/>
</dbReference>
<feature type="domain" description="Type I restriction modification DNA specificity" evidence="6">
    <location>
        <begin position="264"/>
        <end position="413"/>
    </location>
</feature>
<dbReference type="InterPro" id="IPR051212">
    <property type="entry name" value="Type-I_RE_S_subunit"/>
</dbReference>
<reference evidence="7" key="1">
    <citation type="journal article" date="2013" name="Sci. Rep.">
        <title>Metagenomics uncovers a new group of low GC and ultra-small marine Actinobacteria.</title>
        <authorList>
            <person name="Ghai R."/>
            <person name="Mizuno C.M."/>
            <person name="Picazo A."/>
            <person name="Camacho A."/>
            <person name="Rodriguez-Valera F."/>
        </authorList>
    </citation>
    <scope>NUCLEOTIDE SEQUENCE</scope>
</reference>
<dbReference type="AlphaFoldDB" id="S5DJX3"/>
<protein>
    <submittedName>
        <fullName evidence="7">MedDCM-OCT-S30-C79-cds22</fullName>
    </submittedName>
</protein>
<evidence type="ECO:0000256" key="3">
    <source>
        <dbReference type="ARBA" id="ARBA00023125"/>
    </source>
</evidence>
<organism evidence="7">
    <name type="scientific">Candidatus Actinomarina minuta</name>
    <dbReference type="NCBI Taxonomy" id="1389454"/>
    <lineage>
        <taxon>Bacteria</taxon>
        <taxon>Bacillati</taxon>
        <taxon>Actinomycetota</taxon>
        <taxon>Actinomycetes</taxon>
        <taxon>Candidatus Actinomarinidae</taxon>
        <taxon>Candidatus Actinomarinales</taxon>
        <taxon>Candidatus Actinomarineae</taxon>
        <taxon>Candidatus Actinomarinaceae</taxon>
        <taxon>Candidatus Actinomarina</taxon>
    </lineage>
</organism>
<dbReference type="SUPFAM" id="SSF116734">
    <property type="entry name" value="DNA methylase specificity domain"/>
    <property type="match status" value="2"/>
</dbReference>
<dbReference type="REBASE" id="67095">
    <property type="entry name" value="S.UbaC79ORFAP"/>
</dbReference>
<evidence type="ECO:0000256" key="5">
    <source>
        <dbReference type="SAM" id="Coils"/>
    </source>
</evidence>
<name>S5DJX3_9ACTN</name>
<sequence length="439" mass="50280">MKNFNTLNPTDIFSLPNNWNKFKFYNLSSVIKEISKKIENEDVLSLTQNGIVVKNVESNKGQIAGSYEKYTKVTPNDIVFNPMDLISGWVDIVTQSGVVSPSYLSFRLDENKANPLFILFQFQTLYVNRMLFNFGKGVATHDGFGRWTINEDTILKTNIYLPDLETQNRAIKYLQQKTKNIDTLVKKIQEKIELLKEQQTTLVNQFVTKGLDSSVEMKDSGVEWIGEIPKHWKLKKLKYISKVSLSSVDRHEYDDELKVNICHYTDVYKNEYISNETQLQKGTCSESEFQKFSLVDKDILLTKDSESPDDIGIPTFVKGTFENTVCGYHIAIVRIFSDQIYSEYIYRLIQSKSSKDYFFTHSSGITRFGLGKGSIENLVIPIPPLNEQIEIAKYIELISSKSTSISKKLLKKISLLKDYRQSLISSVVTGKVKITKDMA</sequence>
<evidence type="ECO:0000256" key="2">
    <source>
        <dbReference type="ARBA" id="ARBA00022747"/>
    </source>
</evidence>
<dbReference type="GO" id="GO:0003677">
    <property type="term" value="F:DNA binding"/>
    <property type="evidence" value="ECO:0007669"/>
    <property type="project" value="UniProtKB-KW"/>
</dbReference>
<evidence type="ECO:0000256" key="1">
    <source>
        <dbReference type="ARBA" id="ARBA00010923"/>
    </source>
</evidence>
<dbReference type="GO" id="GO:0009307">
    <property type="term" value="P:DNA restriction-modification system"/>
    <property type="evidence" value="ECO:0007669"/>
    <property type="project" value="UniProtKB-KW"/>
</dbReference>
<keyword evidence="3" id="KW-0238">DNA-binding</keyword>
<dbReference type="InterPro" id="IPR000055">
    <property type="entry name" value="Restrct_endonuc_typeI_TRD"/>
</dbReference>